<keyword evidence="2" id="KW-1185">Reference proteome</keyword>
<evidence type="ECO:0000313" key="2">
    <source>
        <dbReference type="Proteomes" id="UP001529510"/>
    </source>
</evidence>
<feature type="non-terminal residue" evidence="1">
    <location>
        <position position="50"/>
    </location>
</feature>
<dbReference type="Gene3D" id="2.130.10.10">
    <property type="entry name" value="YVTN repeat-like/Quinoprotein amine dehydrogenase"/>
    <property type="match status" value="1"/>
</dbReference>
<accession>A0ABD0N3Q0</accession>
<dbReference type="PANTHER" id="PTHR10856">
    <property type="entry name" value="CORONIN"/>
    <property type="match status" value="1"/>
</dbReference>
<reference evidence="1 2" key="1">
    <citation type="submission" date="2024-05" db="EMBL/GenBank/DDBJ databases">
        <title>Genome sequencing and assembly of Indian major carp, Cirrhinus mrigala (Hamilton, 1822).</title>
        <authorList>
            <person name="Mohindra V."/>
            <person name="Chowdhury L.M."/>
            <person name="Lal K."/>
            <person name="Jena J.K."/>
        </authorList>
    </citation>
    <scope>NUCLEOTIDE SEQUENCE [LARGE SCALE GENOMIC DNA]</scope>
    <source>
        <strain evidence="1">CM1030</strain>
        <tissue evidence="1">Blood</tissue>
    </source>
</reference>
<dbReference type="AlphaFoldDB" id="A0ABD0N3Q0"/>
<feature type="non-terminal residue" evidence="1">
    <location>
        <position position="1"/>
    </location>
</feature>
<dbReference type="InterPro" id="IPR015505">
    <property type="entry name" value="Coronin"/>
</dbReference>
<name>A0ABD0N3Q0_CIRMR</name>
<evidence type="ECO:0000313" key="1">
    <source>
        <dbReference type="EMBL" id="KAL0155521.1"/>
    </source>
</evidence>
<proteinExistence type="predicted"/>
<comment type="caution">
    <text evidence="1">The sequence shown here is derived from an EMBL/GenBank/DDBJ whole genome shotgun (WGS) entry which is preliminary data.</text>
</comment>
<protein>
    <submittedName>
        <fullName evidence="1">Uncharacterized protein</fullName>
    </submittedName>
</protein>
<gene>
    <name evidence="1" type="ORF">M9458_049784</name>
</gene>
<dbReference type="InterPro" id="IPR015943">
    <property type="entry name" value="WD40/YVTN_repeat-like_dom_sf"/>
</dbReference>
<organism evidence="1 2">
    <name type="scientific">Cirrhinus mrigala</name>
    <name type="common">Mrigala</name>
    <dbReference type="NCBI Taxonomy" id="683832"/>
    <lineage>
        <taxon>Eukaryota</taxon>
        <taxon>Metazoa</taxon>
        <taxon>Chordata</taxon>
        <taxon>Craniata</taxon>
        <taxon>Vertebrata</taxon>
        <taxon>Euteleostomi</taxon>
        <taxon>Actinopterygii</taxon>
        <taxon>Neopterygii</taxon>
        <taxon>Teleostei</taxon>
        <taxon>Ostariophysi</taxon>
        <taxon>Cypriniformes</taxon>
        <taxon>Cyprinidae</taxon>
        <taxon>Labeoninae</taxon>
        <taxon>Labeonini</taxon>
        <taxon>Cirrhinus</taxon>
    </lineage>
</organism>
<sequence length="50" mass="5593">VRIWQIPDGGLRRNMTEALMVLIGHSRRAGLIEWHPTCSGILLSAGYDCK</sequence>
<dbReference type="PANTHER" id="PTHR10856:SF17">
    <property type="entry name" value="CORONIN-2B"/>
    <property type="match status" value="1"/>
</dbReference>
<dbReference type="Proteomes" id="UP001529510">
    <property type="component" value="Unassembled WGS sequence"/>
</dbReference>
<dbReference type="EMBL" id="JAMKFB020000025">
    <property type="protein sequence ID" value="KAL0155521.1"/>
    <property type="molecule type" value="Genomic_DNA"/>
</dbReference>